<evidence type="ECO:0000313" key="4">
    <source>
        <dbReference type="Proteomes" id="UP000304912"/>
    </source>
</evidence>
<accession>A0A5B7YC87</accession>
<keyword evidence="4" id="KW-1185">Reference proteome</keyword>
<reference evidence="3 4" key="1">
    <citation type="submission" date="2019-04" db="EMBL/GenBank/DDBJ databases">
        <title>Salinimonas iocasae sp. nov., a halophilic bacterium isolated from the outer tube casing of tubeworms in Okinawa Trough.</title>
        <authorList>
            <person name="Zhang H."/>
            <person name="Wang H."/>
            <person name="Li C."/>
        </authorList>
    </citation>
    <scope>NUCLEOTIDE SEQUENCE [LARGE SCALE GENOMIC DNA]</scope>
    <source>
        <strain evidence="3 4">KX18D6</strain>
    </source>
</reference>
<proteinExistence type="predicted"/>
<organism evidence="3 4">
    <name type="scientific">Salinimonas iocasae</name>
    <dbReference type="NCBI Taxonomy" id="2572577"/>
    <lineage>
        <taxon>Bacteria</taxon>
        <taxon>Pseudomonadati</taxon>
        <taxon>Pseudomonadota</taxon>
        <taxon>Gammaproteobacteria</taxon>
        <taxon>Alteromonadales</taxon>
        <taxon>Alteromonadaceae</taxon>
        <taxon>Alteromonas/Salinimonas group</taxon>
        <taxon>Salinimonas</taxon>
    </lineage>
</organism>
<keyword evidence="1" id="KW-0472">Membrane</keyword>
<dbReference type="OrthoDB" id="6384489at2"/>
<feature type="transmembrane region" description="Helical" evidence="1">
    <location>
        <begin position="37"/>
        <end position="56"/>
    </location>
</feature>
<keyword evidence="1" id="KW-0812">Transmembrane</keyword>
<sequence>MQGSYVEIKYTNTKEDLLAFNEHHLANSQVYQRRRIINLYVTPFVVLLVFCLLAFFTGKTSYYAGGVLGALASYLWTFVAYKRYAKKCSEVFQKEVFCEHKVVISDVGVNESTANSSSQFTWDALDKIETNEDYIFIYNTPATAFVIPKREIGKDSFEAVKLALDNAL</sequence>
<feature type="transmembrane region" description="Helical" evidence="1">
    <location>
        <begin position="62"/>
        <end position="81"/>
    </location>
</feature>
<name>A0A5B7YC87_9ALTE</name>
<evidence type="ECO:0000313" key="3">
    <source>
        <dbReference type="EMBL" id="QCZ92189.1"/>
    </source>
</evidence>
<dbReference type="AlphaFoldDB" id="A0A5B7YC87"/>
<keyword evidence="1" id="KW-1133">Transmembrane helix</keyword>
<evidence type="ECO:0000259" key="2">
    <source>
        <dbReference type="Pfam" id="PF14317"/>
    </source>
</evidence>
<dbReference type="EMBL" id="CP039852">
    <property type="protein sequence ID" value="QCZ92189.1"/>
    <property type="molecule type" value="Genomic_DNA"/>
</dbReference>
<dbReference type="KEGG" id="salk:FBQ74_01280"/>
<dbReference type="InterPro" id="IPR025588">
    <property type="entry name" value="YcxB-like_C"/>
</dbReference>
<gene>
    <name evidence="3" type="ORF">FBQ74_01280</name>
</gene>
<dbReference type="Proteomes" id="UP000304912">
    <property type="component" value="Chromosome"/>
</dbReference>
<evidence type="ECO:0000256" key="1">
    <source>
        <dbReference type="SAM" id="Phobius"/>
    </source>
</evidence>
<dbReference type="Pfam" id="PF14317">
    <property type="entry name" value="YcxB"/>
    <property type="match status" value="1"/>
</dbReference>
<protein>
    <submittedName>
        <fullName evidence="3">YcxB family protein</fullName>
    </submittedName>
</protein>
<feature type="domain" description="YcxB-like C-terminal" evidence="2">
    <location>
        <begin position="108"/>
        <end position="161"/>
    </location>
</feature>